<protein>
    <submittedName>
        <fullName evidence="1">Uncharacterized protein</fullName>
    </submittedName>
</protein>
<dbReference type="EMBL" id="KK117944">
    <property type="protein sequence ID" value="KFM71828.1"/>
    <property type="molecule type" value="Genomic_DNA"/>
</dbReference>
<sequence length="147" mass="16753">MTIFSHQDLAIGLLISNCSLKVGVYEVFFPLSTMPSWCKGITSEAYLRAPSLSPGVGITHYSCSRASKKSSNAFTLEPKLNRWWVTILHHQDLTIGSPNPQSLCKRGECIRYFLLSFCLQHTRRVSERSRFEFRGRRCTFVTFPTSL</sequence>
<keyword evidence="2" id="KW-1185">Reference proteome</keyword>
<feature type="non-terminal residue" evidence="1">
    <location>
        <position position="147"/>
    </location>
</feature>
<reference evidence="1 2" key="1">
    <citation type="submission" date="2013-11" db="EMBL/GenBank/DDBJ databases">
        <title>Genome sequencing of Stegodyphus mimosarum.</title>
        <authorList>
            <person name="Bechsgaard J."/>
        </authorList>
    </citation>
    <scope>NUCLEOTIDE SEQUENCE [LARGE SCALE GENOMIC DNA]</scope>
</reference>
<evidence type="ECO:0000313" key="1">
    <source>
        <dbReference type="EMBL" id="KFM71828.1"/>
    </source>
</evidence>
<accession>A0A087U389</accession>
<organism evidence="1 2">
    <name type="scientific">Stegodyphus mimosarum</name>
    <name type="common">African social velvet spider</name>
    <dbReference type="NCBI Taxonomy" id="407821"/>
    <lineage>
        <taxon>Eukaryota</taxon>
        <taxon>Metazoa</taxon>
        <taxon>Ecdysozoa</taxon>
        <taxon>Arthropoda</taxon>
        <taxon>Chelicerata</taxon>
        <taxon>Arachnida</taxon>
        <taxon>Araneae</taxon>
        <taxon>Araneomorphae</taxon>
        <taxon>Entelegynae</taxon>
        <taxon>Eresoidea</taxon>
        <taxon>Eresidae</taxon>
        <taxon>Stegodyphus</taxon>
    </lineage>
</organism>
<gene>
    <name evidence="1" type="ORF">X975_07988</name>
</gene>
<evidence type="ECO:0000313" key="2">
    <source>
        <dbReference type="Proteomes" id="UP000054359"/>
    </source>
</evidence>
<dbReference type="AlphaFoldDB" id="A0A087U389"/>
<proteinExistence type="predicted"/>
<dbReference type="Proteomes" id="UP000054359">
    <property type="component" value="Unassembled WGS sequence"/>
</dbReference>
<name>A0A087U389_STEMI</name>